<name>A0AA37XCP6_9MICO</name>
<evidence type="ECO:0000313" key="3">
    <source>
        <dbReference type="EMBL" id="GMA30451.1"/>
    </source>
</evidence>
<dbReference type="SMART" id="SM00834">
    <property type="entry name" value="CxxC_CXXC_SSSS"/>
    <property type="match status" value="1"/>
</dbReference>
<comment type="caution">
    <text evidence="3">The sequence shown here is derived from an EMBL/GenBank/DDBJ whole genome shotgun (WGS) entry which is preliminary data.</text>
</comment>
<evidence type="ECO:0000259" key="2">
    <source>
        <dbReference type="SMART" id="SM00834"/>
    </source>
</evidence>
<dbReference type="Proteomes" id="UP001157161">
    <property type="component" value="Unassembled WGS sequence"/>
</dbReference>
<dbReference type="Pfam" id="PF09723">
    <property type="entry name" value="Zn_ribbon_8"/>
    <property type="match status" value="1"/>
</dbReference>
<dbReference type="AlphaFoldDB" id="A0AA37XCP6"/>
<gene>
    <name evidence="3" type="ORF">GCM10025875_04430</name>
</gene>
<keyword evidence="4" id="KW-1185">Reference proteome</keyword>
<dbReference type="RefSeq" id="WP_284249089.1">
    <property type="nucleotide sequence ID" value="NZ_BSUM01000001.1"/>
</dbReference>
<dbReference type="PANTHER" id="PTHR34404">
    <property type="entry name" value="REGULATORY PROTEIN, FMDB FAMILY"/>
    <property type="match status" value="1"/>
</dbReference>
<sequence>MPTYAYRCTECGHAFDIYQSFTDDALTVCPECSGKLRKVLSPVGVVFKGSGFYRNDSRGTTASRESASSSSSGESGSGSKAKDGGSSSSKESSSSTGSGSSSSGGSSSSSGTGSSSSGGSSS</sequence>
<dbReference type="NCBIfam" id="TIGR02605">
    <property type="entry name" value="CxxC_CxxC_SSSS"/>
    <property type="match status" value="1"/>
</dbReference>
<dbReference type="InterPro" id="IPR013429">
    <property type="entry name" value="Regulatory_FmdB_Zinc_ribbon"/>
</dbReference>
<evidence type="ECO:0000256" key="1">
    <source>
        <dbReference type="SAM" id="MobiDB-lite"/>
    </source>
</evidence>
<dbReference type="PANTHER" id="PTHR34404:SF2">
    <property type="entry name" value="CONSERVED SERINE RICH PROTEIN"/>
    <property type="match status" value="1"/>
</dbReference>
<organism evidence="3 4">
    <name type="scientific">Litorihabitans aurantiacus</name>
    <dbReference type="NCBI Taxonomy" id="1930061"/>
    <lineage>
        <taxon>Bacteria</taxon>
        <taxon>Bacillati</taxon>
        <taxon>Actinomycetota</taxon>
        <taxon>Actinomycetes</taxon>
        <taxon>Micrococcales</taxon>
        <taxon>Beutenbergiaceae</taxon>
        <taxon>Litorihabitans</taxon>
    </lineage>
</organism>
<protein>
    <recommendedName>
        <fullName evidence="2">Putative regulatory protein FmdB zinc ribbon domain-containing protein</fullName>
    </recommendedName>
</protein>
<feature type="compositionally biased region" description="Low complexity" evidence="1">
    <location>
        <begin position="58"/>
        <end position="122"/>
    </location>
</feature>
<feature type="region of interest" description="Disordered" evidence="1">
    <location>
        <begin position="48"/>
        <end position="122"/>
    </location>
</feature>
<evidence type="ECO:0000313" key="4">
    <source>
        <dbReference type="Proteomes" id="UP001157161"/>
    </source>
</evidence>
<reference evidence="3" key="2">
    <citation type="submission" date="2023-02" db="EMBL/GenBank/DDBJ databases">
        <authorList>
            <person name="Sun Q."/>
            <person name="Mori K."/>
        </authorList>
    </citation>
    <scope>NUCLEOTIDE SEQUENCE</scope>
    <source>
        <strain evidence="3">NBRC 112290</strain>
    </source>
</reference>
<reference evidence="3" key="1">
    <citation type="journal article" date="2014" name="Int. J. Syst. Evol. Microbiol.">
        <title>Complete genome sequence of Corynebacterium casei LMG S-19264T (=DSM 44701T), isolated from a smear-ripened cheese.</title>
        <authorList>
            <consortium name="US DOE Joint Genome Institute (JGI-PGF)"/>
            <person name="Walter F."/>
            <person name="Albersmeier A."/>
            <person name="Kalinowski J."/>
            <person name="Ruckert C."/>
        </authorList>
    </citation>
    <scope>NUCLEOTIDE SEQUENCE</scope>
    <source>
        <strain evidence="3">NBRC 112290</strain>
    </source>
</reference>
<accession>A0AA37XCP6</accession>
<dbReference type="EMBL" id="BSUM01000001">
    <property type="protein sequence ID" value="GMA30451.1"/>
    <property type="molecule type" value="Genomic_DNA"/>
</dbReference>
<feature type="domain" description="Putative regulatory protein FmdB zinc ribbon" evidence="2">
    <location>
        <begin position="1"/>
        <end position="41"/>
    </location>
</feature>
<proteinExistence type="predicted"/>